<name>A0A3L9XYN7_9RHOB</name>
<dbReference type="Pfam" id="PF20107">
    <property type="entry name" value="DUF6497"/>
    <property type="match status" value="1"/>
</dbReference>
<keyword evidence="3" id="KW-1185">Reference proteome</keyword>
<dbReference type="EMBL" id="RCNT01000006">
    <property type="protein sequence ID" value="RMA41644.1"/>
    <property type="molecule type" value="Genomic_DNA"/>
</dbReference>
<feature type="signal peptide" evidence="1">
    <location>
        <begin position="1"/>
        <end position="24"/>
    </location>
</feature>
<sequence length="134" mass="14369">MTGRIDIPLLYLSAPILAVTAASAAAQEAVAPSGMAMELHETLYEEQPFSGELWAVLRVLAPGIADSSADPQEDLDWLCAEWGVAAARNAPEPPAQVVVQVMDRIVPRGEPAPDATQFFAGYVIENDTCIWEGF</sequence>
<dbReference type="Proteomes" id="UP000281343">
    <property type="component" value="Unassembled WGS sequence"/>
</dbReference>
<proteinExistence type="predicted"/>
<feature type="chain" id="PRO_5018042021" description="Acetolactate synthase" evidence="1">
    <location>
        <begin position="25"/>
        <end position="134"/>
    </location>
</feature>
<gene>
    <name evidence="2" type="ORF">D9R08_12250</name>
</gene>
<reference evidence="2 3" key="1">
    <citation type="submission" date="2018-10" db="EMBL/GenBank/DDBJ databases">
        <authorList>
            <person name="Jung H.S."/>
            <person name="Jeon C.O."/>
        </authorList>
    </citation>
    <scope>NUCLEOTIDE SEQUENCE [LARGE SCALE GENOMIC DNA]</scope>
    <source>
        <strain evidence="2 3">MA-7-27</strain>
    </source>
</reference>
<comment type="caution">
    <text evidence="2">The sequence shown here is derived from an EMBL/GenBank/DDBJ whole genome shotgun (WGS) entry which is preliminary data.</text>
</comment>
<accession>A0A3L9XYN7</accession>
<evidence type="ECO:0000313" key="2">
    <source>
        <dbReference type="EMBL" id="RMA41644.1"/>
    </source>
</evidence>
<dbReference type="InterPro" id="IPR045467">
    <property type="entry name" value="DUF6497"/>
</dbReference>
<organism evidence="2 3">
    <name type="scientific">Rhodophyticola porphyridii</name>
    <dbReference type="NCBI Taxonomy" id="1852017"/>
    <lineage>
        <taxon>Bacteria</taxon>
        <taxon>Pseudomonadati</taxon>
        <taxon>Pseudomonadota</taxon>
        <taxon>Alphaproteobacteria</taxon>
        <taxon>Rhodobacterales</taxon>
        <taxon>Roseobacteraceae</taxon>
        <taxon>Rhodophyticola</taxon>
    </lineage>
</organism>
<protein>
    <recommendedName>
        <fullName evidence="4">Acetolactate synthase</fullName>
    </recommendedName>
</protein>
<evidence type="ECO:0008006" key="4">
    <source>
        <dbReference type="Google" id="ProtNLM"/>
    </source>
</evidence>
<keyword evidence="1" id="KW-0732">Signal</keyword>
<dbReference type="AlphaFoldDB" id="A0A3L9XYN7"/>
<evidence type="ECO:0000313" key="3">
    <source>
        <dbReference type="Proteomes" id="UP000281343"/>
    </source>
</evidence>
<evidence type="ECO:0000256" key="1">
    <source>
        <dbReference type="SAM" id="SignalP"/>
    </source>
</evidence>